<proteinExistence type="predicted"/>
<name>A0A9P3T370_KLUIN</name>
<comment type="caution">
    <text evidence="1">The sequence shown here is derived from an EMBL/GenBank/DDBJ whole genome shotgun (WGS) entry which is preliminary data.</text>
</comment>
<dbReference type="OrthoDB" id="5703571at2"/>
<keyword evidence="3" id="KW-1185">Reference proteome</keyword>
<evidence type="ECO:0000313" key="2">
    <source>
        <dbReference type="EMBL" id="ORJ47413.1"/>
    </source>
</evidence>
<evidence type="ECO:0000313" key="3">
    <source>
        <dbReference type="Proteomes" id="UP000192521"/>
    </source>
</evidence>
<protein>
    <submittedName>
        <fullName evidence="1">Tryptophan synthase subunit beta</fullName>
    </submittedName>
</protein>
<reference evidence="2 3" key="1">
    <citation type="submission" date="2017-02" db="EMBL/GenBank/DDBJ databases">
        <title>Draft genome sequence of a Kluyvera intermedia isolate from a patient with a pancreatic abscess.</title>
        <authorList>
            <person name="Thele R."/>
        </authorList>
    </citation>
    <scope>NUCLEOTIDE SEQUENCE [LARGE SCALE GENOMIC DNA]</scope>
    <source>
        <strain evidence="2 3">FOSA7093</strain>
    </source>
</reference>
<dbReference type="RefSeq" id="WP_047369385.1">
    <property type="nucleotide sequence ID" value="NZ_CABMNU010000005.1"/>
</dbReference>
<gene>
    <name evidence="2" type="ORF">B2M27_26090</name>
    <name evidence="1" type="ORF">I8531_000018</name>
</gene>
<dbReference type="Proteomes" id="UP000867740">
    <property type="component" value="Unassembled WGS sequence"/>
</dbReference>
<dbReference type="AlphaFoldDB" id="A0A9P3T370"/>
<dbReference type="EMBL" id="DACSUM010000001">
    <property type="protein sequence ID" value="HAT3579785.1"/>
    <property type="molecule type" value="Genomic_DNA"/>
</dbReference>
<organism evidence="1 4">
    <name type="scientific">Kluyvera intermedia</name>
    <name type="common">Enterobacter intermedius</name>
    <dbReference type="NCBI Taxonomy" id="61648"/>
    <lineage>
        <taxon>Bacteria</taxon>
        <taxon>Pseudomonadati</taxon>
        <taxon>Pseudomonadota</taxon>
        <taxon>Gammaproteobacteria</taxon>
        <taxon>Enterobacterales</taxon>
        <taxon>Enterobacteriaceae</taxon>
        <taxon>Kluyvera</taxon>
    </lineage>
</organism>
<dbReference type="Proteomes" id="UP000192521">
    <property type="component" value="Unassembled WGS sequence"/>
</dbReference>
<evidence type="ECO:0000313" key="1">
    <source>
        <dbReference type="EMBL" id="HAT3579785.1"/>
    </source>
</evidence>
<sequence length="114" mass="13115">MYYIERDEQGRIIQVERVPFHAMTEQSEVSTAEIDEWMRLREIREASLLQLRQSDLEMVRVLEDLIEVLMSKGVISITDLPPIAQTKLTNRAQARRSLSGLEGLISDDDDEGLI</sequence>
<reference evidence="1" key="3">
    <citation type="submission" date="2020-10" db="EMBL/GenBank/DDBJ databases">
        <authorList>
            <consortium name="NCBI Pathogen Detection Project"/>
        </authorList>
    </citation>
    <scope>NUCLEOTIDE SEQUENCE</scope>
    <source>
        <strain evidence="1">CAVp300</strain>
    </source>
</reference>
<reference evidence="1" key="2">
    <citation type="journal article" date="2018" name="Genome Biol.">
        <title>SKESA: strategic k-mer extension for scrupulous assemblies.</title>
        <authorList>
            <person name="Souvorov A."/>
            <person name="Agarwala R."/>
            <person name="Lipman D.J."/>
        </authorList>
    </citation>
    <scope>NUCLEOTIDE SEQUENCE</scope>
    <source>
        <strain evidence="1">CAVp300</strain>
    </source>
</reference>
<evidence type="ECO:0000313" key="4">
    <source>
        <dbReference type="Proteomes" id="UP000867740"/>
    </source>
</evidence>
<dbReference type="EMBL" id="MWPR01000080">
    <property type="protein sequence ID" value="ORJ47413.1"/>
    <property type="molecule type" value="Genomic_DNA"/>
</dbReference>
<accession>A0A9P3T370</accession>